<evidence type="ECO:0000313" key="3">
    <source>
        <dbReference type="EMBL" id="COW06962.1"/>
    </source>
</evidence>
<evidence type="ECO:0000313" key="6">
    <source>
        <dbReference type="Proteomes" id="UP000045842"/>
    </source>
</evidence>
<evidence type="ECO:0000313" key="4">
    <source>
        <dbReference type="EMBL" id="COW81009.1"/>
    </source>
</evidence>
<dbReference type="Proteomes" id="UP000038802">
    <property type="component" value="Unassembled WGS sequence"/>
</dbReference>
<evidence type="ECO:0000313" key="1">
    <source>
        <dbReference type="EMBL" id="CFE45486.1"/>
    </source>
</evidence>
<proteinExistence type="predicted"/>
<evidence type="ECO:0000313" key="8">
    <source>
        <dbReference type="Proteomes" id="UP000048289"/>
    </source>
</evidence>
<protein>
    <submittedName>
        <fullName evidence="4">Uncharacterized protein</fullName>
    </submittedName>
</protein>
<sequence length="56" mass="5800">MAEAQFPAPMLRMLPMPPESSGGNNPVVAWMMADASPVIPESGEAAADELSDSVTP</sequence>
<accession>A0A0T9END9</accession>
<evidence type="ECO:0000313" key="2">
    <source>
        <dbReference type="EMBL" id="CFE68098.1"/>
    </source>
</evidence>
<dbReference type="AlphaFoldDB" id="A0A0T9END9"/>
<gene>
    <name evidence="3" type="ORF">ERS007679_03047</name>
    <name evidence="1" type="ORF">ERS007681_03844</name>
    <name evidence="2" type="ORF">ERS007688_03450</name>
    <name evidence="4" type="ORF">ERS007703_04264</name>
</gene>
<name>A0A0T9END9_MYCTX</name>
<dbReference type="Proteomes" id="UP000045842">
    <property type="component" value="Unassembled WGS sequence"/>
</dbReference>
<dbReference type="EMBL" id="CFOH01000747">
    <property type="protein sequence ID" value="CFE68098.1"/>
    <property type="molecule type" value="Genomic_DNA"/>
</dbReference>
<dbReference type="EMBL" id="CSAE01000714">
    <property type="protein sequence ID" value="COW81009.1"/>
    <property type="molecule type" value="Genomic_DNA"/>
</dbReference>
<dbReference type="EMBL" id="CSAD01000494">
    <property type="protein sequence ID" value="COW06962.1"/>
    <property type="molecule type" value="Genomic_DNA"/>
</dbReference>
<organism evidence="4 5">
    <name type="scientific">Mycobacterium tuberculosis</name>
    <dbReference type="NCBI Taxonomy" id="1773"/>
    <lineage>
        <taxon>Bacteria</taxon>
        <taxon>Bacillati</taxon>
        <taxon>Actinomycetota</taxon>
        <taxon>Actinomycetes</taxon>
        <taxon>Mycobacteriales</taxon>
        <taxon>Mycobacteriaceae</taxon>
        <taxon>Mycobacterium</taxon>
        <taxon>Mycobacterium tuberculosis complex</taxon>
    </lineage>
</organism>
<evidence type="ECO:0000313" key="5">
    <source>
        <dbReference type="Proteomes" id="UP000038802"/>
    </source>
</evidence>
<reference evidence="4" key="2">
    <citation type="submission" date="2015-03" db="EMBL/GenBank/DDBJ databases">
        <authorList>
            <person name="Murphy D."/>
        </authorList>
    </citation>
    <scope>NUCLEOTIDE SEQUENCE [LARGE SCALE GENOMIC DNA]</scope>
    <source>
        <strain evidence="4">K00500041</strain>
    </source>
</reference>
<evidence type="ECO:0000313" key="7">
    <source>
        <dbReference type="Proteomes" id="UP000046947"/>
    </source>
</evidence>
<dbReference type="Proteomes" id="UP000046947">
    <property type="component" value="Unassembled WGS sequence"/>
</dbReference>
<reference evidence="5 6" key="1">
    <citation type="submission" date="2015-03" db="EMBL/GenBank/DDBJ databases">
        <authorList>
            <consortium name="Pathogen Informatics"/>
        </authorList>
    </citation>
    <scope>NUCLEOTIDE SEQUENCE [LARGE SCALE GENOMIC DNA]</scope>
    <source>
        <strain evidence="3 6">G09801536</strain>
        <strain evidence="1 8">G09901357</strain>
        <strain evidence="2 7">H09601792</strain>
        <strain evidence="5">K00500041</strain>
    </source>
</reference>
<dbReference type="Proteomes" id="UP000048289">
    <property type="component" value="Unassembled WGS sequence"/>
</dbReference>
<dbReference type="EMBL" id="CFOE01000757">
    <property type="protein sequence ID" value="CFE45486.1"/>
    <property type="molecule type" value="Genomic_DNA"/>
</dbReference>